<proteinExistence type="predicted"/>
<feature type="compositionally biased region" description="Basic residues" evidence="1">
    <location>
        <begin position="400"/>
        <end position="413"/>
    </location>
</feature>
<feature type="compositionally biased region" description="Polar residues" evidence="1">
    <location>
        <begin position="569"/>
        <end position="579"/>
    </location>
</feature>
<feature type="region of interest" description="Disordered" evidence="1">
    <location>
        <begin position="260"/>
        <end position="325"/>
    </location>
</feature>
<accession>A0A1B9FS17</accession>
<keyword evidence="2" id="KW-1133">Transmembrane helix</keyword>
<sequence length="633" mass="70127">MTPTPTNLLNALSLSPTESSPISSLNIGSSSRMNSNNPPRFYLPSATNSPVYPLSRVHSRAQSDTNASAESSSSSKDALYAGRSRSKASISNLRSALELYQIDHHHSEVGVNDLTSPDPNIKAAHNVAGTSTDIQHQEGTVPDDRSSLCPPSPSSSLANSKMDALVEIHRVLYRGKEDLQVKRIELTLKEEVRQVRRVVERWFESDCVYDQPLVHLTSRESLLMHFALLHVFGTVYLPSIRPSAIMFHLKEANSSIRETLLDNSDDPHSDLHISTKEGKSKMSNTVSLPKSPGEEERLLGLGLGMGADNHQPKKTHLDSATKDRMSNDGSKNYEGWWKLWDVTADCKEIGEMECYDGHYLAMIEHVVRLSLFPTYRTPTKTTPSTSHPSAYFHPKTPNPHFKHHPQNQNRSKKSQSPILGIGIPAIPVPSFAKRIFRCMKEDFVDCWLDWELRVNTMIQFNEVGKATHVRDVIDIRDLVESFVPLAKRLHLITTITGMITSTIGAIILFLLDSNHKHVNVISEGRMMGVDDTVRAHEKGRRRSSTAGKVASEKTMSMGHRGSASEEKPSLNNTKSSSSAPMRVKSPMIGVDPQMRFRKMSAPTPLTSTHNTLGLENVSPPTPTSASSKEGSEP</sequence>
<evidence type="ECO:0000313" key="3">
    <source>
        <dbReference type="EMBL" id="OCF21573.1"/>
    </source>
</evidence>
<gene>
    <name evidence="3" type="ORF">I302_09252</name>
    <name evidence="4" type="ORF">I302_104679</name>
</gene>
<dbReference type="VEuPathDB" id="FungiDB:I302_09252"/>
<reference evidence="3" key="1">
    <citation type="submission" date="2013-07" db="EMBL/GenBank/DDBJ databases">
        <title>The Genome Sequence of Cryptococcus bestiolae CBS10118.</title>
        <authorList>
            <consortium name="The Broad Institute Genome Sequencing Platform"/>
            <person name="Cuomo C."/>
            <person name="Litvintseva A."/>
            <person name="Chen Y."/>
            <person name="Heitman J."/>
            <person name="Sun S."/>
            <person name="Springer D."/>
            <person name="Dromer F."/>
            <person name="Young S.K."/>
            <person name="Zeng Q."/>
            <person name="Gargeya S."/>
            <person name="Fitzgerald M."/>
            <person name="Abouelleil A."/>
            <person name="Alvarado L."/>
            <person name="Berlin A.M."/>
            <person name="Chapman S.B."/>
            <person name="Dewar J."/>
            <person name="Goldberg J."/>
            <person name="Griggs A."/>
            <person name="Gujja S."/>
            <person name="Hansen M."/>
            <person name="Howarth C."/>
            <person name="Imamovic A."/>
            <person name="Larimer J."/>
            <person name="McCowan C."/>
            <person name="Murphy C."/>
            <person name="Pearson M."/>
            <person name="Priest M."/>
            <person name="Roberts A."/>
            <person name="Saif S."/>
            <person name="Shea T."/>
            <person name="Sykes S."/>
            <person name="Wortman J."/>
            <person name="Nusbaum C."/>
            <person name="Birren B."/>
        </authorList>
    </citation>
    <scope>NUCLEOTIDE SEQUENCE [LARGE SCALE GENOMIC DNA]</scope>
    <source>
        <strain evidence="3">CBS 10118</strain>
    </source>
</reference>
<name>A0A1B9FS17_9TREE</name>
<dbReference type="RefSeq" id="XP_019042643.1">
    <property type="nucleotide sequence ID" value="XM_019195820.1"/>
</dbReference>
<feature type="compositionally biased region" description="Polar residues" evidence="1">
    <location>
        <begin position="603"/>
        <end position="613"/>
    </location>
</feature>
<reference evidence="4" key="2">
    <citation type="submission" date="2013-07" db="EMBL/GenBank/DDBJ databases">
        <authorList>
            <consortium name="The Broad Institute Genome Sequencing Platform"/>
            <person name="Cuomo C."/>
            <person name="Litvintseva A."/>
            <person name="Chen Y."/>
            <person name="Heitman J."/>
            <person name="Sun S."/>
            <person name="Springer D."/>
            <person name="Dromer F."/>
            <person name="Young S.K."/>
            <person name="Zeng Q."/>
            <person name="Gargeya S."/>
            <person name="Fitzgerald M."/>
            <person name="Abouelleil A."/>
            <person name="Alvarado L."/>
            <person name="Berlin A.M."/>
            <person name="Chapman S.B."/>
            <person name="Dewar J."/>
            <person name="Goldberg J."/>
            <person name="Griggs A."/>
            <person name="Gujja S."/>
            <person name="Hansen M."/>
            <person name="Howarth C."/>
            <person name="Imamovic A."/>
            <person name="Larimer J."/>
            <person name="McCowan C."/>
            <person name="Murphy C."/>
            <person name="Pearson M."/>
            <person name="Priest M."/>
            <person name="Roberts A."/>
            <person name="Saif S."/>
            <person name="Shea T."/>
            <person name="Sykes S."/>
            <person name="Wortman J."/>
            <person name="Nusbaum C."/>
            <person name="Birren B."/>
        </authorList>
    </citation>
    <scope>NUCLEOTIDE SEQUENCE</scope>
    <source>
        <strain evidence="4">CBS 10118</strain>
    </source>
</reference>
<dbReference type="EMBL" id="KV700382">
    <property type="protein sequence ID" value="OCF21573.1"/>
    <property type="molecule type" value="Genomic_DNA"/>
</dbReference>
<feature type="region of interest" description="Disordered" evidence="1">
    <location>
        <begin position="129"/>
        <end position="156"/>
    </location>
</feature>
<evidence type="ECO:0000313" key="4">
    <source>
        <dbReference type="EMBL" id="WVW82668.1"/>
    </source>
</evidence>
<dbReference type="EMBL" id="CP144543">
    <property type="protein sequence ID" value="WVW82668.1"/>
    <property type="molecule type" value="Genomic_DNA"/>
</dbReference>
<feature type="compositionally biased region" description="Low complexity" evidence="1">
    <location>
        <begin position="378"/>
        <end position="389"/>
    </location>
</feature>
<evidence type="ECO:0000313" key="5">
    <source>
        <dbReference type="Proteomes" id="UP000092730"/>
    </source>
</evidence>
<feature type="region of interest" description="Disordered" evidence="1">
    <location>
        <begin position="1"/>
        <end position="80"/>
    </location>
</feature>
<evidence type="ECO:0000256" key="2">
    <source>
        <dbReference type="SAM" id="Phobius"/>
    </source>
</evidence>
<keyword evidence="5" id="KW-1185">Reference proteome</keyword>
<dbReference type="OrthoDB" id="2564879at2759"/>
<feature type="region of interest" description="Disordered" evidence="1">
    <location>
        <begin position="536"/>
        <end position="633"/>
    </location>
</feature>
<feature type="compositionally biased region" description="Polar residues" evidence="1">
    <location>
        <begin position="1"/>
        <end position="10"/>
    </location>
</feature>
<dbReference type="Proteomes" id="UP000092730">
    <property type="component" value="Chromosome 3"/>
</dbReference>
<protein>
    <submittedName>
        <fullName evidence="3">Uncharacterized protein</fullName>
    </submittedName>
</protein>
<feature type="compositionally biased region" description="Polar residues" evidence="1">
    <location>
        <begin position="623"/>
        <end position="633"/>
    </location>
</feature>
<reference evidence="3" key="3">
    <citation type="submission" date="2016-07" db="EMBL/GenBank/DDBJ databases">
        <title>Evolution of pathogenesis and genome organization in the Tremellales.</title>
        <authorList>
            <person name="Cuomo C."/>
            <person name="Litvintseva A."/>
            <person name="Heitman J."/>
            <person name="Chen Y."/>
            <person name="Sun S."/>
            <person name="Springer D."/>
            <person name="Dromer F."/>
            <person name="Young S."/>
            <person name="Zeng Q."/>
            <person name="Chapman S."/>
            <person name="Gujja S."/>
            <person name="Saif S."/>
            <person name="Birren B."/>
        </authorList>
    </citation>
    <scope>NUCLEOTIDE SEQUENCE</scope>
    <source>
        <strain evidence="3">CBS 10118</strain>
    </source>
</reference>
<dbReference type="STRING" id="1296100.A0A1B9FS17"/>
<dbReference type="KEGG" id="kbi:30213651"/>
<organism evidence="3">
    <name type="scientific">Kwoniella bestiolae CBS 10118</name>
    <dbReference type="NCBI Taxonomy" id="1296100"/>
    <lineage>
        <taxon>Eukaryota</taxon>
        <taxon>Fungi</taxon>
        <taxon>Dikarya</taxon>
        <taxon>Basidiomycota</taxon>
        <taxon>Agaricomycotina</taxon>
        <taxon>Tremellomycetes</taxon>
        <taxon>Tremellales</taxon>
        <taxon>Cryptococcaceae</taxon>
        <taxon>Kwoniella</taxon>
    </lineage>
</organism>
<feature type="compositionally biased region" description="Polar residues" evidence="1">
    <location>
        <begin position="129"/>
        <end position="138"/>
    </location>
</feature>
<keyword evidence="2" id="KW-0472">Membrane</keyword>
<dbReference type="GeneID" id="30213651"/>
<reference evidence="4" key="4">
    <citation type="submission" date="2024-02" db="EMBL/GenBank/DDBJ databases">
        <title>Comparative genomics of Cryptococcus and Kwoniella reveals pathogenesis evolution and contrasting modes of karyotype evolution via chromosome fusion or intercentromeric recombination.</title>
        <authorList>
            <person name="Coelho M.A."/>
            <person name="David-Palma M."/>
            <person name="Shea T."/>
            <person name="Bowers K."/>
            <person name="McGinley-Smith S."/>
            <person name="Mohammad A.W."/>
            <person name="Gnirke A."/>
            <person name="Yurkov A.M."/>
            <person name="Nowrousian M."/>
            <person name="Sun S."/>
            <person name="Cuomo C.A."/>
            <person name="Heitman J."/>
        </authorList>
    </citation>
    <scope>NUCLEOTIDE SEQUENCE</scope>
    <source>
        <strain evidence="4">CBS 10118</strain>
    </source>
</reference>
<feature type="compositionally biased region" description="Low complexity" evidence="1">
    <location>
        <begin position="12"/>
        <end position="40"/>
    </location>
</feature>
<feature type="compositionally biased region" description="Basic and acidic residues" evidence="1">
    <location>
        <begin position="265"/>
        <end position="280"/>
    </location>
</feature>
<dbReference type="AlphaFoldDB" id="A0A1B9FS17"/>
<feature type="compositionally biased region" description="Basic and acidic residues" evidence="1">
    <location>
        <begin position="315"/>
        <end position="325"/>
    </location>
</feature>
<feature type="transmembrane region" description="Helical" evidence="2">
    <location>
        <begin position="489"/>
        <end position="511"/>
    </location>
</feature>
<keyword evidence="2" id="KW-0812">Transmembrane</keyword>
<evidence type="ECO:0000256" key="1">
    <source>
        <dbReference type="SAM" id="MobiDB-lite"/>
    </source>
</evidence>
<feature type="region of interest" description="Disordered" evidence="1">
    <location>
        <begin position="378"/>
        <end position="415"/>
    </location>
</feature>